<proteinExistence type="predicted"/>
<dbReference type="RefSeq" id="WP_258822232.1">
    <property type="nucleotide sequence ID" value="NZ_JANUHB010000002.1"/>
</dbReference>
<accession>A0ABT2DBE7</accession>
<name>A0ABT2DBE7_9BURK</name>
<sequence length="287" mass="32480">MSTLIFIDTQRERTREKLYSQFCYLLEERTPMTWVVGGRHVACARCIADVEVTLEYPNGVTEHGGYVQKVHILSDDVVIAFADRIRLAFAIIDLIKAEFMPRLDERLLDQPEIVAQRLTRFIRYAFNKVKRNGERVEFMLFIRPKRELASYGVWKMVSPKFNRIAPSQPFEMLEIGSGSVASNYRDLIRKGSLGLVEVPGEDGGLPNAVIPVGKVAMQWLFAEALEHQVAGVSHAMQLMMMYSGSTMLHDRSDSPERPFPPVAKSWPELCQNLRARNISVAACSAMA</sequence>
<reference evidence="1 2" key="1">
    <citation type="submission" date="2022-08" db="EMBL/GenBank/DDBJ databases">
        <title>Reclassification of Massilia species as members of the genera Telluria, Duganella, Pseudoduganella, Mokoshia gen. nov. and Zemynaea gen. nov. using orthogonal and non-orthogonal genome-based approaches.</title>
        <authorList>
            <person name="Bowman J.P."/>
        </authorList>
    </citation>
    <scope>NUCLEOTIDE SEQUENCE [LARGE SCALE GENOMIC DNA]</scope>
    <source>
        <strain evidence="1 2">JCM 31605</strain>
    </source>
</reference>
<keyword evidence="2" id="KW-1185">Reference proteome</keyword>
<organism evidence="1 2">
    <name type="scientific">Massilia agilis</name>
    <dbReference type="NCBI Taxonomy" id="1811226"/>
    <lineage>
        <taxon>Bacteria</taxon>
        <taxon>Pseudomonadati</taxon>
        <taxon>Pseudomonadota</taxon>
        <taxon>Betaproteobacteria</taxon>
        <taxon>Burkholderiales</taxon>
        <taxon>Oxalobacteraceae</taxon>
        <taxon>Telluria group</taxon>
        <taxon>Massilia</taxon>
    </lineage>
</organism>
<protein>
    <submittedName>
        <fullName evidence="1">Uncharacterized protein</fullName>
    </submittedName>
</protein>
<evidence type="ECO:0000313" key="2">
    <source>
        <dbReference type="Proteomes" id="UP001206126"/>
    </source>
</evidence>
<dbReference type="Proteomes" id="UP001206126">
    <property type="component" value="Unassembled WGS sequence"/>
</dbReference>
<evidence type="ECO:0000313" key="1">
    <source>
        <dbReference type="EMBL" id="MCS0808463.1"/>
    </source>
</evidence>
<comment type="caution">
    <text evidence="1">The sequence shown here is derived from an EMBL/GenBank/DDBJ whole genome shotgun (WGS) entry which is preliminary data.</text>
</comment>
<gene>
    <name evidence="1" type="ORF">NX774_11085</name>
</gene>
<dbReference type="EMBL" id="JANUHB010000002">
    <property type="protein sequence ID" value="MCS0808463.1"/>
    <property type="molecule type" value="Genomic_DNA"/>
</dbReference>